<protein>
    <recommendedName>
        <fullName evidence="3">RING-type domain-containing protein</fullName>
    </recommendedName>
</protein>
<evidence type="ECO:0000313" key="5">
    <source>
        <dbReference type="Proteomes" id="UP000626109"/>
    </source>
</evidence>
<feature type="domain" description="RING-type" evidence="3">
    <location>
        <begin position="193"/>
        <end position="240"/>
    </location>
</feature>
<feature type="compositionally biased region" description="Basic residues" evidence="2">
    <location>
        <begin position="17"/>
        <end position="36"/>
    </location>
</feature>
<keyword evidence="1" id="KW-0479">Metal-binding</keyword>
<accession>A0A813LWE0</accession>
<feature type="region of interest" description="Disordered" evidence="2">
    <location>
        <begin position="1"/>
        <end position="36"/>
    </location>
</feature>
<keyword evidence="1" id="KW-0862">Zinc</keyword>
<proteinExistence type="predicted"/>
<dbReference type="InterPro" id="IPR001841">
    <property type="entry name" value="Znf_RING"/>
</dbReference>
<evidence type="ECO:0000313" key="4">
    <source>
        <dbReference type="EMBL" id="CAE8734671.1"/>
    </source>
</evidence>
<dbReference type="InterPro" id="IPR013083">
    <property type="entry name" value="Znf_RING/FYVE/PHD"/>
</dbReference>
<reference evidence="4" key="1">
    <citation type="submission" date="2021-02" db="EMBL/GenBank/DDBJ databases">
        <authorList>
            <person name="Dougan E. K."/>
            <person name="Rhodes N."/>
            <person name="Thang M."/>
            <person name="Chan C."/>
        </authorList>
    </citation>
    <scope>NUCLEOTIDE SEQUENCE</scope>
</reference>
<dbReference type="EMBL" id="CAJNNW010036468">
    <property type="protein sequence ID" value="CAE8734671.1"/>
    <property type="molecule type" value="Genomic_DNA"/>
</dbReference>
<dbReference type="PROSITE" id="PS50089">
    <property type="entry name" value="ZF_RING_2"/>
    <property type="match status" value="1"/>
</dbReference>
<dbReference type="Gene3D" id="3.30.40.10">
    <property type="entry name" value="Zinc/RING finger domain, C3HC4 (zinc finger)"/>
    <property type="match status" value="1"/>
</dbReference>
<sequence length="340" mass="36479">MPTNRKRPAAASEASRTGKRGKVRCRQRQGKGSKKRTVREQLLVEFAAVAKLEPGRGTSRGRAGRRARLLRSLLAIARDLRRKDAAAACSLLIYSEALEPEGLESPEAVAVEAVAARRRLLNRGGRKLWDQGRISGQELLEVLPNASARCFCLLQRLVSLASGRKHGEPSPELAAMALATAAAVLRSDPEGSCAICLEAWSPTARLLVPSCGHTLHVDCFWAMIAGPCSQAMRGLCRTCRRPSIWSPLARSNLRCTLTSAASAAAARCQEAGEAMGPGDFAALCVQFGSEIGDRPSDLWNELKQDLARRSIRGFGCVSSLLSLIDEAEAQAADGIAPEDL</sequence>
<name>A0A813LWE0_POLGL</name>
<dbReference type="SUPFAM" id="SSF57850">
    <property type="entry name" value="RING/U-box"/>
    <property type="match status" value="1"/>
</dbReference>
<evidence type="ECO:0000256" key="2">
    <source>
        <dbReference type="SAM" id="MobiDB-lite"/>
    </source>
</evidence>
<evidence type="ECO:0000259" key="3">
    <source>
        <dbReference type="PROSITE" id="PS50089"/>
    </source>
</evidence>
<dbReference type="GO" id="GO:0008270">
    <property type="term" value="F:zinc ion binding"/>
    <property type="evidence" value="ECO:0007669"/>
    <property type="project" value="UniProtKB-KW"/>
</dbReference>
<keyword evidence="1" id="KW-0863">Zinc-finger</keyword>
<comment type="caution">
    <text evidence="4">The sequence shown here is derived from an EMBL/GenBank/DDBJ whole genome shotgun (WGS) entry which is preliminary data.</text>
</comment>
<evidence type="ECO:0000256" key="1">
    <source>
        <dbReference type="PROSITE-ProRule" id="PRU00175"/>
    </source>
</evidence>
<dbReference type="Proteomes" id="UP000626109">
    <property type="component" value="Unassembled WGS sequence"/>
</dbReference>
<organism evidence="4 5">
    <name type="scientific">Polarella glacialis</name>
    <name type="common">Dinoflagellate</name>
    <dbReference type="NCBI Taxonomy" id="89957"/>
    <lineage>
        <taxon>Eukaryota</taxon>
        <taxon>Sar</taxon>
        <taxon>Alveolata</taxon>
        <taxon>Dinophyceae</taxon>
        <taxon>Suessiales</taxon>
        <taxon>Suessiaceae</taxon>
        <taxon>Polarella</taxon>
    </lineage>
</organism>
<gene>
    <name evidence="4" type="ORF">PGLA2088_LOCUS47429</name>
</gene>
<dbReference type="AlphaFoldDB" id="A0A813LWE0"/>